<evidence type="ECO:0000256" key="7">
    <source>
        <dbReference type="RuleBase" id="RU363032"/>
    </source>
</evidence>
<dbReference type="GO" id="GO:0005886">
    <property type="term" value="C:plasma membrane"/>
    <property type="evidence" value="ECO:0007669"/>
    <property type="project" value="UniProtKB-SubCell"/>
</dbReference>
<sequence>MLRYIGRRVLQMIPVFLGATFLIYALVFLMPGDPVEALGGDRGLTDAARERIAAEYNLDKPFLVQYLLYLKGILVLDFGTTFSGVPVTQVMANAFPVTLKLALMAIVFESVFGIIFGVISGIRRGGVFDSTILVLSLVVIAVPSFVVGFVFQYLVGIKWGLLPVTVGANASFKSLLMPAIVLGAMSFAYVIRLTRQSVSENLRADYVRTARAKGLPNATTMNRHVLRNSLIPVVTYIGADLGALMTGAIITEGIFGINGVGGTMYQAILRGEPTTIVSFTTVLVMIYIISNLLVDLLYAVLDPRIRYA</sequence>
<dbReference type="CDD" id="cd06261">
    <property type="entry name" value="TM_PBP2"/>
    <property type="match status" value="1"/>
</dbReference>
<dbReference type="InterPro" id="IPR045621">
    <property type="entry name" value="BPD_transp_1_N"/>
</dbReference>
<evidence type="ECO:0000256" key="5">
    <source>
        <dbReference type="ARBA" id="ARBA00022989"/>
    </source>
</evidence>
<keyword evidence="6 7" id="KW-0472">Membrane</keyword>
<dbReference type="KEGG" id="cliz:G7Y31_01020"/>
<dbReference type="Pfam" id="PF19300">
    <property type="entry name" value="BPD_transp_1_N"/>
    <property type="match status" value="1"/>
</dbReference>
<evidence type="ECO:0000256" key="1">
    <source>
        <dbReference type="ARBA" id="ARBA00004651"/>
    </source>
</evidence>
<dbReference type="AlphaFoldDB" id="A0A7T0KG53"/>
<feature type="transmembrane region" description="Helical" evidence="7">
    <location>
        <begin position="132"/>
        <end position="155"/>
    </location>
</feature>
<evidence type="ECO:0000256" key="6">
    <source>
        <dbReference type="ARBA" id="ARBA00023136"/>
    </source>
</evidence>
<evidence type="ECO:0000259" key="8">
    <source>
        <dbReference type="PROSITE" id="PS50928"/>
    </source>
</evidence>
<keyword evidence="4 7" id="KW-0812">Transmembrane</keyword>
<organism evidence="9 10">
    <name type="scientific">Corynebacterium lizhenjunii</name>
    <dbReference type="NCBI Taxonomy" id="2709394"/>
    <lineage>
        <taxon>Bacteria</taxon>
        <taxon>Bacillati</taxon>
        <taxon>Actinomycetota</taxon>
        <taxon>Actinomycetes</taxon>
        <taxon>Mycobacteriales</taxon>
        <taxon>Corynebacteriaceae</taxon>
        <taxon>Corynebacterium</taxon>
    </lineage>
</organism>
<feature type="domain" description="ABC transmembrane type-1" evidence="8">
    <location>
        <begin position="95"/>
        <end position="298"/>
    </location>
</feature>
<comment type="subcellular location">
    <subcellularLocation>
        <location evidence="1 7">Cell membrane</location>
        <topology evidence="1 7">Multi-pass membrane protein</topology>
    </subcellularLocation>
</comment>
<dbReference type="Pfam" id="PF00528">
    <property type="entry name" value="BPD_transp_1"/>
    <property type="match status" value="1"/>
</dbReference>
<keyword evidence="3" id="KW-1003">Cell membrane</keyword>
<dbReference type="EMBL" id="CP064954">
    <property type="protein sequence ID" value="QPK79339.1"/>
    <property type="molecule type" value="Genomic_DNA"/>
</dbReference>
<dbReference type="PANTHER" id="PTHR43163:SF7">
    <property type="entry name" value="DIPEPTIDE-TRANSPORT INTEGRAL MEMBRANE PROTEIN ABC TRANSPORTER DPPB-RELATED"/>
    <property type="match status" value="1"/>
</dbReference>
<dbReference type="PROSITE" id="PS50928">
    <property type="entry name" value="ABC_TM1"/>
    <property type="match status" value="1"/>
</dbReference>
<gene>
    <name evidence="9" type="ORF">G7Y31_01020</name>
</gene>
<name>A0A7T0KG53_9CORY</name>
<evidence type="ECO:0000256" key="2">
    <source>
        <dbReference type="ARBA" id="ARBA00022448"/>
    </source>
</evidence>
<dbReference type="InterPro" id="IPR035906">
    <property type="entry name" value="MetI-like_sf"/>
</dbReference>
<dbReference type="SUPFAM" id="SSF161098">
    <property type="entry name" value="MetI-like"/>
    <property type="match status" value="1"/>
</dbReference>
<feature type="transmembrane region" description="Helical" evidence="7">
    <location>
        <begin position="175"/>
        <end position="193"/>
    </location>
</feature>
<proteinExistence type="inferred from homology"/>
<evidence type="ECO:0000256" key="3">
    <source>
        <dbReference type="ARBA" id="ARBA00022475"/>
    </source>
</evidence>
<dbReference type="Gene3D" id="1.10.3720.10">
    <property type="entry name" value="MetI-like"/>
    <property type="match status" value="1"/>
</dbReference>
<feature type="transmembrane region" description="Helical" evidence="7">
    <location>
        <begin position="230"/>
        <end position="256"/>
    </location>
</feature>
<dbReference type="InterPro" id="IPR000515">
    <property type="entry name" value="MetI-like"/>
</dbReference>
<evidence type="ECO:0000256" key="4">
    <source>
        <dbReference type="ARBA" id="ARBA00022692"/>
    </source>
</evidence>
<accession>A0A7T0KG53</accession>
<dbReference type="RefSeq" id="WP_165011131.1">
    <property type="nucleotide sequence ID" value="NZ_CP064954.1"/>
</dbReference>
<reference evidence="9 10" key="1">
    <citation type="submission" date="2020-11" db="EMBL/GenBank/DDBJ databases">
        <title>Corynebacterium sp. ZJ-599.</title>
        <authorList>
            <person name="Zhou J."/>
        </authorList>
    </citation>
    <scope>NUCLEOTIDE SEQUENCE [LARGE SCALE GENOMIC DNA]</scope>
    <source>
        <strain evidence="9 10">ZJ-599</strain>
    </source>
</reference>
<evidence type="ECO:0000313" key="10">
    <source>
        <dbReference type="Proteomes" id="UP000594681"/>
    </source>
</evidence>
<feature type="transmembrane region" description="Helical" evidence="7">
    <location>
        <begin position="276"/>
        <end position="301"/>
    </location>
</feature>
<comment type="similarity">
    <text evidence="7">Belongs to the binding-protein-dependent transport system permease family.</text>
</comment>
<protein>
    <submittedName>
        <fullName evidence="9">ABC transporter permease</fullName>
    </submittedName>
</protein>
<feature type="transmembrane region" description="Helical" evidence="7">
    <location>
        <begin position="101"/>
        <end position="120"/>
    </location>
</feature>
<keyword evidence="5 7" id="KW-1133">Transmembrane helix</keyword>
<dbReference type="Proteomes" id="UP000594681">
    <property type="component" value="Chromosome"/>
</dbReference>
<feature type="transmembrane region" description="Helical" evidence="7">
    <location>
        <begin position="12"/>
        <end position="30"/>
    </location>
</feature>
<keyword evidence="2 7" id="KW-0813">Transport</keyword>
<dbReference type="GO" id="GO:0055085">
    <property type="term" value="P:transmembrane transport"/>
    <property type="evidence" value="ECO:0007669"/>
    <property type="project" value="InterPro"/>
</dbReference>
<dbReference type="PANTHER" id="PTHR43163">
    <property type="entry name" value="DIPEPTIDE TRANSPORT SYSTEM PERMEASE PROTEIN DPPB-RELATED"/>
    <property type="match status" value="1"/>
</dbReference>
<keyword evidence="10" id="KW-1185">Reference proteome</keyword>
<evidence type="ECO:0000313" key="9">
    <source>
        <dbReference type="EMBL" id="QPK79339.1"/>
    </source>
</evidence>